<keyword evidence="3" id="KW-1185">Reference proteome</keyword>
<organism evidence="2 3">
    <name type="scientific">Prauserella flavalba</name>
    <dbReference type="NCBI Taxonomy" id="1477506"/>
    <lineage>
        <taxon>Bacteria</taxon>
        <taxon>Bacillati</taxon>
        <taxon>Actinomycetota</taxon>
        <taxon>Actinomycetes</taxon>
        <taxon>Pseudonocardiales</taxon>
        <taxon>Pseudonocardiaceae</taxon>
        <taxon>Prauserella</taxon>
    </lineage>
</organism>
<protein>
    <submittedName>
        <fullName evidence="2">Arylamine N-acetyltransferase</fullName>
    </submittedName>
</protein>
<dbReference type="GO" id="GO:0016407">
    <property type="term" value="F:acetyltransferase activity"/>
    <property type="evidence" value="ECO:0007669"/>
    <property type="project" value="InterPro"/>
</dbReference>
<dbReference type="Gene3D" id="3.30.2140.10">
    <property type="entry name" value="Arylamine N-acetyltransferase"/>
    <property type="match status" value="1"/>
</dbReference>
<dbReference type="SUPFAM" id="SSF54001">
    <property type="entry name" value="Cysteine proteinases"/>
    <property type="match status" value="1"/>
</dbReference>
<dbReference type="InterPro" id="IPR001447">
    <property type="entry name" value="Arylamine_N-AcTrfase"/>
</dbReference>
<dbReference type="EMBL" id="MASU01000006">
    <property type="protein sequence ID" value="PXY33962.1"/>
    <property type="molecule type" value="Genomic_DNA"/>
</dbReference>
<accession>A0A318LRS9</accession>
<gene>
    <name evidence="2" type="ORF">BA062_17235</name>
</gene>
<comment type="caution">
    <text evidence="2">The sequence shown here is derived from an EMBL/GenBank/DDBJ whole genome shotgun (WGS) entry which is preliminary data.</text>
</comment>
<dbReference type="InterPro" id="IPR038765">
    <property type="entry name" value="Papain-like_cys_pep_sf"/>
</dbReference>
<dbReference type="Proteomes" id="UP000247892">
    <property type="component" value="Unassembled WGS sequence"/>
</dbReference>
<sequence length="283" mass="30809">MIEIDVAAYLARLGIEEAEPPSVAALHRLHAAHVERVPYETLEIQLGRPTSLDPAESARRIVAGRGGYCFHLNGAFSALLRQLGYRVTRHLGGAQMSAADRAEITREHLALTVDALPGDPETAWFTDVGLGDGLHTPLPLRTGTYRQGPFTYGLEPSRIAPGGWRMAHDPSGSFFALDFAPGPAEMGDFADRHEYLSTSPDSGFVRTCTVQRRDAGGVDVLRALTLTRTPGTRTVLETEHDWWAALGDVFGIPAAGFTGEERARLWRTVVAQHERFLAGQAQS</sequence>
<dbReference type="PANTHER" id="PTHR11786">
    <property type="entry name" value="N-HYDROXYARYLAMINE O-ACETYLTRANSFERASE"/>
    <property type="match status" value="1"/>
</dbReference>
<dbReference type="Gene3D" id="2.40.128.150">
    <property type="entry name" value="Cysteine proteinases"/>
    <property type="match status" value="1"/>
</dbReference>
<keyword evidence="2" id="KW-0808">Transferase</keyword>
<comment type="similarity">
    <text evidence="1">Belongs to the arylamine N-acetyltransferase family.</text>
</comment>
<dbReference type="AlphaFoldDB" id="A0A318LRS9"/>
<dbReference type="PANTHER" id="PTHR11786:SF0">
    <property type="entry name" value="ARYLAMINE N-ACETYLTRANSFERASE 4-RELATED"/>
    <property type="match status" value="1"/>
</dbReference>
<proteinExistence type="inferred from homology"/>
<dbReference type="RefSeq" id="WP_110337935.1">
    <property type="nucleotide sequence ID" value="NZ_JBHVKT010000030.1"/>
</dbReference>
<evidence type="ECO:0000256" key="1">
    <source>
        <dbReference type="ARBA" id="ARBA00006547"/>
    </source>
</evidence>
<name>A0A318LRS9_9PSEU</name>
<evidence type="ECO:0000313" key="2">
    <source>
        <dbReference type="EMBL" id="PXY33962.1"/>
    </source>
</evidence>
<dbReference type="Pfam" id="PF00797">
    <property type="entry name" value="Acetyltransf_2"/>
    <property type="match status" value="1"/>
</dbReference>
<evidence type="ECO:0000313" key="3">
    <source>
        <dbReference type="Proteomes" id="UP000247892"/>
    </source>
</evidence>
<dbReference type="OrthoDB" id="7181050at2"/>
<reference evidence="2 3" key="1">
    <citation type="submission" date="2016-07" db="EMBL/GenBank/DDBJ databases">
        <title>Draft genome sequence of Prauserella sp. YIM 121212, isolated from alkaline soil.</title>
        <authorList>
            <person name="Ruckert C."/>
            <person name="Albersmeier A."/>
            <person name="Jiang C.-L."/>
            <person name="Jiang Y."/>
            <person name="Kalinowski J."/>
            <person name="Schneider O."/>
            <person name="Winkler A."/>
            <person name="Zotchev S.B."/>
        </authorList>
    </citation>
    <scope>NUCLEOTIDE SEQUENCE [LARGE SCALE GENOMIC DNA]</scope>
    <source>
        <strain evidence="2 3">YIM 121212</strain>
    </source>
</reference>